<protein>
    <submittedName>
        <fullName evidence="1">7627_t:CDS:1</fullName>
    </submittedName>
</protein>
<keyword evidence="2" id="KW-1185">Reference proteome</keyword>
<dbReference type="EMBL" id="CAJVPU010001678">
    <property type="protein sequence ID" value="CAG8486064.1"/>
    <property type="molecule type" value="Genomic_DNA"/>
</dbReference>
<organism evidence="1 2">
    <name type="scientific">Dentiscutata heterogama</name>
    <dbReference type="NCBI Taxonomy" id="1316150"/>
    <lineage>
        <taxon>Eukaryota</taxon>
        <taxon>Fungi</taxon>
        <taxon>Fungi incertae sedis</taxon>
        <taxon>Mucoromycota</taxon>
        <taxon>Glomeromycotina</taxon>
        <taxon>Glomeromycetes</taxon>
        <taxon>Diversisporales</taxon>
        <taxon>Gigasporaceae</taxon>
        <taxon>Dentiscutata</taxon>
    </lineage>
</organism>
<proteinExistence type="predicted"/>
<gene>
    <name evidence="1" type="ORF">DHETER_LOCUS2348</name>
</gene>
<evidence type="ECO:0000313" key="2">
    <source>
        <dbReference type="Proteomes" id="UP000789702"/>
    </source>
</evidence>
<sequence>FKIDNKRDAETDDENNEKTDNKKTAHKKRDDDYNDKDVEKYNHQKPITYQEFDEMKYGEIFHASYHGSENKVEKTEYRTYSDNVGNFEYDDDTDKDTSNNKADENDMIIALD</sequence>
<accession>A0ACA9KPL3</accession>
<comment type="caution">
    <text evidence="1">The sequence shown here is derived from an EMBL/GenBank/DDBJ whole genome shotgun (WGS) entry which is preliminary data.</text>
</comment>
<reference evidence="1" key="1">
    <citation type="submission" date="2021-06" db="EMBL/GenBank/DDBJ databases">
        <authorList>
            <person name="Kallberg Y."/>
            <person name="Tangrot J."/>
            <person name="Rosling A."/>
        </authorList>
    </citation>
    <scope>NUCLEOTIDE SEQUENCE</scope>
    <source>
        <strain evidence="1">IL203A</strain>
    </source>
</reference>
<name>A0ACA9KPL3_9GLOM</name>
<evidence type="ECO:0000313" key="1">
    <source>
        <dbReference type="EMBL" id="CAG8486064.1"/>
    </source>
</evidence>
<feature type="non-terminal residue" evidence="1">
    <location>
        <position position="1"/>
    </location>
</feature>
<dbReference type="Proteomes" id="UP000789702">
    <property type="component" value="Unassembled WGS sequence"/>
</dbReference>